<feature type="domain" description="Outer membrane protein beta-barrel" evidence="1">
    <location>
        <begin position="40"/>
        <end position="230"/>
    </location>
</feature>
<evidence type="ECO:0000313" key="2">
    <source>
        <dbReference type="EMBL" id="MEA5259928.1"/>
    </source>
</evidence>
<comment type="caution">
    <text evidence="2">The sequence shown here is derived from an EMBL/GenBank/DDBJ whole genome shotgun (WGS) entry which is preliminary data.</text>
</comment>
<keyword evidence="3" id="KW-1185">Reference proteome</keyword>
<name>A0ABU5QS56_9BACT</name>
<reference evidence="2 3" key="1">
    <citation type="submission" date="2023-12" db="EMBL/GenBank/DDBJ databases">
        <title>Novel species of the genus Arcicella isolated from rivers.</title>
        <authorList>
            <person name="Lu H."/>
        </authorList>
    </citation>
    <scope>NUCLEOTIDE SEQUENCE [LARGE SCALE GENOMIC DNA]</scope>
    <source>
        <strain evidence="2 3">LMG 21963</strain>
    </source>
</reference>
<gene>
    <name evidence="2" type="ORF">VB264_19175</name>
</gene>
<dbReference type="Pfam" id="PF13568">
    <property type="entry name" value="OMP_b-brl_2"/>
    <property type="match status" value="1"/>
</dbReference>
<dbReference type="InterPro" id="IPR025665">
    <property type="entry name" value="Beta-barrel_OMP_2"/>
</dbReference>
<organism evidence="2 3">
    <name type="scientific">Arcicella aquatica</name>
    <dbReference type="NCBI Taxonomy" id="217141"/>
    <lineage>
        <taxon>Bacteria</taxon>
        <taxon>Pseudomonadati</taxon>
        <taxon>Bacteroidota</taxon>
        <taxon>Cytophagia</taxon>
        <taxon>Cytophagales</taxon>
        <taxon>Flectobacillaceae</taxon>
        <taxon>Arcicella</taxon>
    </lineage>
</organism>
<accession>A0ABU5QS56</accession>
<sequence>MKKNAFLVLFILLMITRGYAQNYGYGSGYGGGYRNGLYKLKIGFKFSPTITLNEVDASKEFRGFDASGINLKMSLGPVIDFYFAEKYAFSTGLWYSVKGVSYAVGSNFYDNDLFGTYPLTADEHTGNKAAYNLQYLQVPVTLKIFSDGVFSDTPVYLQFGGTFDLKIAEKPIDRTSNPLYQYSQRVMNQPDVFSLGDINLLLGFGIEKRLNGGDDSFIFGIQYQRGLTEINHTKGYSNLITKNGLISLDLGLKF</sequence>
<protein>
    <submittedName>
        <fullName evidence="2">Outer membrane beta-barrel protein</fullName>
    </submittedName>
</protein>
<dbReference type="Proteomes" id="UP001304671">
    <property type="component" value="Unassembled WGS sequence"/>
</dbReference>
<dbReference type="RefSeq" id="WP_323251979.1">
    <property type="nucleotide sequence ID" value="NZ_JAYFUL010000040.1"/>
</dbReference>
<evidence type="ECO:0000313" key="3">
    <source>
        <dbReference type="Proteomes" id="UP001304671"/>
    </source>
</evidence>
<proteinExistence type="predicted"/>
<evidence type="ECO:0000259" key="1">
    <source>
        <dbReference type="Pfam" id="PF13568"/>
    </source>
</evidence>
<dbReference type="EMBL" id="JAYFUL010000040">
    <property type="protein sequence ID" value="MEA5259928.1"/>
    <property type="molecule type" value="Genomic_DNA"/>
</dbReference>